<gene>
    <name evidence="13" type="ORF">QVD17_17899</name>
</gene>
<evidence type="ECO:0000256" key="6">
    <source>
        <dbReference type="ARBA" id="ARBA00022741"/>
    </source>
</evidence>
<feature type="domain" description="Protein kinase" evidence="12">
    <location>
        <begin position="48"/>
        <end position="325"/>
    </location>
</feature>
<comment type="subcellular location">
    <subcellularLocation>
        <location evidence="1">Cell membrane</location>
        <topology evidence="1">Lipid-anchor</topology>
    </subcellularLocation>
</comment>
<reference evidence="13" key="1">
    <citation type="journal article" date="2023" name="bioRxiv">
        <title>Improved chromosome-level genome assembly for marigold (Tagetes erecta).</title>
        <authorList>
            <person name="Jiang F."/>
            <person name="Yuan L."/>
            <person name="Wang S."/>
            <person name="Wang H."/>
            <person name="Xu D."/>
            <person name="Wang A."/>
            <person name="Fan W."/>
        </authorList>
    </citation>
    <scope>NUCLEOTIDE SEQUENCE</scope>
    <source>
        <strain evidence="13">WSJ</strain>
        <tissue evidence="13">Leaf</tissue>
    </source>
</reference>
<evidence type="ECO:0000256" key="3">
    <source>
        <dbReference type="ARBA" id="ARBA00022475"/>
    </source>
</evidence>
<evidence type="ECO:0000256" key="1">
    <source>
        <dbReference type="ARBA" id="ARBA00004193"/>
    </source>
</evidence>
<dbReference type="InterPro" id="IPR000719">
    <property type="entry name" value="Prot_kinase_dom"/>
</dbReference>
<dbReference type="Proteomes" id="UP001229421">
    <property type="component" value="Unassembled WGS sequence"/>
</dbReference>
<accession>A0AAD8NVR6</accession>
<proteinExistence type="inferred from homology"/>
<dbReference type="InterPro" id="IPR017441">
    <property type="entry name" value="Protein_kinase_ATP_BS"/>
</dbReference>
<keyword evidence="14" id="KW-1185">Reference proteome</keyword>
<dbReference type="FunFam" id="3.30.200.20:FF:000178">
    <property type="entry name" value="serine/threonine-protein kinase PBS1-like"/>
    <property type="match status" value="1"/>
</dbReference>
<dbReference type="InterPro" id="IPR001245">
    <property type="entry name" value="Ser-Thr/Tyr_kinase_cat_dom"/>
</dbReference>
<dbReference type="GO" id="GO:0005524">
    <property type="term" value="F:ATP binding"/>
    <property type="evidence" value="ECO:0007669"/>
    <property type="project" value="UniProtKB-UniRule"/>
</dbReference>
<evidence type="ECO:0000256" key="5">
    <source>
        <dbReference type="ARBA" id="ARBA00022679"/>
    </source>
</evidence>
<dbReference type="AlphaFoldDB" id="A0AAD8NVR6"/>
<dbReference type="InterPro" id="IPR011009">
    <property type="entry name" value="Kinase-like_dom_sf"/>
</dbReference>
<dbReference type="PROSITE" id="PS50011">
    <property type="entry name" value="PROTEIN_KINASE_DOM"/>
    <property type="match status" value="1"/>
</dbReference>
<dbReference type="Gene3D" id="1.10.510.10">
    <property type="entry name" value="Transferase(Phosphotransferase) domain 1"/>
    <property type="match status" value="1"/>
</dbReference>
<keyword evidence="8 11" id="KW-0067">ATP-binding</keyword>
<keyword evidence="9" id="KW-0472">Membrane</keyword>
<evidence type="ECO:0000313" key="13">
    <source>
        <dbReference type="EMBL" id="KAK1422614.1"/>
    </source>
</evidence>
<evidence type="ECO:0000313" key="14">
    <source>
        <dbReference type="Proteomes" id="UP001229421"/>
    </source>
</evidence>
<dbReference type="PANTHER" id="PTHR47985">
    <property type="entry name" value="OS07G0668900 PROTEIN"/>
    <property type="match status" value="1"/>
</dbReference>
<sequence>MPQEVGNDKPTANSMQKMVADEVLKHGSSEVVAKVYTFRDLAHATENFNPDLLIGKGCFGRVYKGHLGDKNQVVAVKQLDMIGVQGNREFLAEVLTIGRVHHPNLINLIGYCVNGHQRLLVYEYMKNGSLEERLFDLDEKKTPLDWHTRMMIGKGVAKGLEYLHNVADPPIIYRNLKSLNVLLDDDMSPKLSGFGPLKIGPKHGEDHISTRVMETYGYSSPEYATAGEVTIKSDVYSFGVVFLELISGRRVIDDKRPTEEQNLIIWAKPLLKEHSKIPMVADPLLNGNYPIKCLHQAVAIASMCLQEEPSTRPYISDVVVALDYLATAQDGQEPSSVDE</sequence>
<keyword evidence="6 11" id="KW-0547">Nucleotide-binding</keyword>
<evidence type="ECO:0000256" key="2">
    <source>
        <dbReference type="ARBA" id="ARBA00008684"/>
    </source>
</evidence>
<organism evidence="13 14">
    <name type="scientific">Tagetes erecta</name>
    <name type="common">African marigold</name>
    <dbReference type="NCBI Taxonomy" id="13708"/>
    <lineage>
        <taxon>Eukaryota</taxon>
        <taxon>Viridiplantae</taxon>
        <taxon>Streptophyta</taxon>
        <taxon>Embryophyta</taxon>
        <taxon>Tracheophyta</taxon>
        <taxon>Spermatophyta</taxon>
        <taxon>Magnoliopsida</taxon>
        <taxon>eudicotyledons</taxon>
        <taxon>Gunneridae</taxon>
        <taxon>Pentapetalae</taxon>
        <taxon>asterids</taxon>
        <taxon>campanulids</taxon>
        <taxon>Asterales</taxon>
        <taxon>Asteraceae</taxon>
        <taxon>Asteroideae</taxon>
        <taxon>Heliantheae alliance</taxon>
        <taxon>Tageteae</taxon>
        <taxon>Tagetes</taxon>
    </lineage>
</organism>
<dbReference type="EMBL" id="JAUHHV010000005">
    <property type="protein sequence ID" value="KAK1422614.1"/>
    <property type="molecule type" value="Genomic_DNA"/>
</dbReference>
<evidence type="ECO:0000256" key="4">
    <source>
        <dbReference type="ARBA" id="ARBA00022527"/>
    </source>
</evidence>
<dbReference type="PIRSF" id="PIRSF000654">
    <property type="entry name" value="Integrin-linked_kinase"/>
    <property type="match status" value="1"/>
</dbReference>
<dbReference type="PROSITE" id="PS00107">
    <property type="entry name" value="PROTEIN_KINASE_ATP"/>
    <property type="match status" value="1"/>
</dbReference>
<dbReference type="GO" id="GO:0005886">
    <property type="term" value="C:plasma membrane"/>
    <property type="evidence" value="ECO:0007669"/>
    <property type="project" value="UniProtKB-SubCell"/>
</dbReference>
<dbReference type="GO" id="GO:0004674">
    <property type="term" value="F:protein serine/threonine kinase activity"/>
    <property type="evidence" value="ECO:0007669"/>
    <property type="project" value="UniProtKB-KW"/>
</dbReference>
<comment type="caution">
    <text evidence="13">The sequence shown here is derived from an EMBL/GenBank/DDBJ whole genome shotgun (WGS) entry which is preliminary data.</text>
</comment>
<name>A0AAD8NVR6_TARER</name>
<evidence type="ECO:0000259" key="12">
    <source>
        <dbReference type="PROSITE" id="PS50011"/>
    </source>
</evidence>
<keyword evidence="10" id="KW-0449">Lipoprotein</keyword>
<comment type="similarity">
    <text evidence="2">Belongs to the protein kinase superfamily. Ser/Thr protein kinase family.</text>
</comment>
<evidence type="ECO:0000256" key="9">
    <source>
        <dbReference type="ARBA" id="ARBA00023136"/>
    </source>
</evidence>
<evidence type="ECO:0000256" key="7">
    <source>
        <dbReference type="ARBA" id="ARBA00022777"/>
    </source>
</evidence>
<protein>
    <recommendedName>
        <fullName evidence="12">Protein kinase domain-containing protein</fullName>
    </recommendedName>
</protein>
<dbReference type="PANTHER" id="PTHR47985:SF92">
    <property type="entry name" value="SERINE_THREONINE-PROTEIN KINASE PBL23-RELATED"/>
    <property type="match status" value="1"/>
</dbReference>
<dbReference type="FunFam" id="1.10.510.10:FF:000032">
    <property type="entry name" value="Serine/threonine-protein kinase PBS1"/>
    <property type="match status" value="1"/>
</dbReference>
<dbReference type="SUPFAM" id="SSF56112">
    <property type="entry name" value="Protein kinase-like (PK-like)"/>
    <property type="match status" value="1"/>
</dbReference>
<keyword evidence="3" id="KW-1003">Cell membrane</keyword>
<evidence type="ECO:0000256" key="11">
    <source>
        <dbReference type="PROSITE-ProRule" id="PRU10141"/>
    </source>
</evidence>
<keyword evidence="7" id="KW-0418">Kinase</keyword>
<keyword evidence="4" id="KW-0723">Serine/threonine-protein kinase</keyword>
<feature type="binding site" evidence="11">
    <location>
        <position position="77"/>
    </location>
    <ligand>
        <name>ATP</name>
        <dbReference type="ChEBI" id="CHEBI:30616"/>
    </ligand>
</feature>
<evidence type="ECO:0000256" key="10">
    <source>
        <dbReference type="ARBA" id="ARBA00023288"/>
    </source>
</evidence>
<keyword evidence="5" id="KW-0808">Transferase</keyword>
<dbReference type="Pfam" id="PF07714">
    <property type="entry name" value="PK_Tyr_Ser-Thr"/>
    <property type="match status" value="1"/>
</dbReference>
<dbReference type="Gene3D" id="3.30.200.20">
    <property type="entry name" value="Phosphorylase Kinase, domain 1"/>
    <property type="match status" value="1"/>
</dbReference>
<evidence type="ECO:0000256" key="8">
    <source>
        <dbReference type="ARBA" id="ARBA00022840"/>
    </source>
</evidence>